<keyword evidence="2" id="KW-1185">Reference proteome</keyword>
<reference evidence="1 2" key="1">
    <citation type="submission" date="2024-09" db="EMBL/GenBank/DDBJ databases">
        <authorList>
            <person name="Sun Q."/>
            <person name="Mori K."/>
        </authorList>
    </citation>
    <scope>NUCLEOTIDE SEQUENCE [LARGE SCALE GENOMIC DNA]</scope>
    <source>
        <strain evidence="1 2">NCAIM B.02529</strain>
    </source>
</reference>
<proteinExistence type="predicted"/>
<dbReference type="RefSeq" id="WP_377349418.1">
    <property type="nucleotide sequence ID" value="NZ_JBHLTP010000012.1"/>
</dbReference>
<protein>
    <submittedName>
        <fullName evidence="1">DUF3179 domain-containing (Seleno)protein</fullName>
    </submittedName>
</protein>
<dbReference type="InterPro" id="IPR021516">
    <property type="entry name" value="DUF3179"/>
</dbReference>
<organism evidence="1 2">
    <name type="scientific">Pontibacillus salicampi</name>
    <dbReference type="NCBI Taxonomy" id="1449801"/>
    <lineage>
        <taxon>Bacteria</taxon>
        <taxon>Bacillati</taxon>
        <taxon>Bacillota</taxon>
        <taxon>Bacilli</taxon>
        <taxon>Bacillales</taxon>
        <taxon>Bacillaceae</taxon>
        <taxon>Pontibacillus</taxon>
    </lineage>
</organism>
<dbReference type="Pfam" id="PF11376">
    <property type="entry name" value="DUF3179"/>
    <property type="match status" value="1"/>
</dbReference>
<evidence type="ECO:0000313" key="2">
    <source>
        <dbReference type="Proteomes" id="UP001589836"/>
    </source>
</evidence>
<sequence length="340" mass="39056">MPFPKGVYNKEEVKEKWKQSDFTKHVENLWETLQSPGVEKDGIPPLDSPHFVQANEAAFENEEAMIVVSIKEHAKAYRVDDVMLHEIVNDTIADVPIAITFCPLCNSAIVYKRVYKGKTIRLGVSGMLRHNDLIMWDDETYSWWQQFTGEAIMGEATGSALDVIPSQLKSFSFVQKQFPNSYVLQKTEQDPIPPSHQTGDFKKRGPKMVNTEKVFATIVHNQPIAISFHKAKQEKIVEVETEKEGLVIMFNDQMKEMGIEPVGMRGQASIFKRQVDKFNLHFMINEEGEIVDLETKSFWNRDGFCIKGYLQGKKLEALPCYPHFQEPWLQFHPDGILFKV</sequence>
<evidence type="ECO:0000313" key="1">
    <source>
        <dbReference type="EMBL" id="MFC0524891.1"/>
    </source>
</evidence>
<dbReference type="Proteomes" id="UP001589836">
    <property type="component" value="Unassembled WGS sequence"/>
</dbReference>
<name>A0ABV6LR46_9BACI</name>
<comment type="caution">
    <text evidence="1">The sequence shown here is derived from an EMBL/GenBank/DDBJ whole genome shotgun (WGS) entry which is preliminary data.</text>
</comment>
<gene>
    <name evidence="1" type="ORF">ACFFGV_15030</name>
</gene>
<dbReference type="EMBL" id="JBHLTP010000012">
    <property type="protein sequence ID" value="MFC0524891.1"/>
    <property type="molecule type" value="Genomic_DNA"/>
</dbReference>
<accession>A0ABV6LR46</accession>